<reference evidence="6 8" key="2">
    <citation type="submission" date="2016-01" db="EMBL/GenBank/DDBJ databases">
        <title>The new phylogeny of the genus Mycobacterium.</title>
        <authorList>
            <person name="Tarcisio F."/>
            <person name="Conor M."/>
            <person name="Antonella G."/>
            <person name="Elisabetta G."/>
            <person name="Giulia F.S."/>
            <person name="Sara T."/>
            <person name="Anna F."/>
            <person name="Clotilde B."/>
            <person name="Roberto B."/>
            <person name="Veronica D.S."/>
            <person name="Fabio R."/>
            <person name="Monica P."/>
            <person name="Olivier J."/>
            <person name="Enrico T."/>
            <person name="Nicola S."/>
        </authorList>
    </citation>
    <scope>NUCLEOTIDE SEQUENCE [LARGE SCALE GENOMIC DNA]</scope>
    <source>
        <strain evidence="6 8">ATCC 700010</strain>
    </source>
</reference>
<name>A0A132PTL5_9MYCO</name>
<keyword evidence="1" id="KW-0805">Transcription regulation</keyword>
<organism evidence="5 7">
    <name type="scientific">Mycolicibacterium wolinskyi</name>
    <dbReference type="NCBI Taxonomy" id="59750"/>
    <lineage>
        <taxon>Bacteria</taxon>
        <taxon>Bacillati</taxon>
        <taxon>Actinomycetota</taxon>
        <taxon>Actinomycetes</taxon>
        <taxon>Mycobacteriales</taxon>
        <taxon>Mycobacteriaceae</taxon>
        <taxon>Mycolicibacterium</taxon>
    </lineage>
</organism>
<dbReference type="STRING" id="59750.AWC31_20485"/>
<feature type="domain" description="HTH gntR-type" evidence="4">
    <location>
        <begin position="13"/>
        <end position="81"/>
    </location>
</feature>
<dbReference type="PANTHER" id="PTHR43537:SF5">
    <property type="entry name" value="UXU OPERON TRANSCRIPTIONAL REGULATOR"/>
    <property type="match status" value="1"/>
</dbReference>
<dbReference type="EMBL" id="LQQA01000010">
    <property type="protein sequence ID" value="ORX16430.1"/>
    <property type="molecule type" value="Genomic_DNA"/>
</dbReference>
<evidence type="ECO:0000256" key="2">
    <source>
        <dbReference type="ARBA" id="ARBA00023125"/>
    </source>
</evidence>
<dbReference type="GO" id="GO:0003700">
    <property type="term" value="F:DNA-binding transcription factor activity"/>
    <property type="evidence" value="ECO:0007669"/>
    <property type="project" value="InterPro"/>
</dbReference>
<keyword evidence="7" id="KW-1185">Reference proteome</keyword>
<dbReference type="SUPFAM" id="SSF48008">
    <property type="entry name" value="GntR ligand-binding domain-like"/>
    <property type="match status" value="1"/>
</dbReference>
<dbReference type="Proteomes" id="UP000070612">
    <property type="component" value="Unassembled WGS sequence"/>
</dbReference>
<evidence type="ECO:0000256" key="3">
    <source>
        <dbReference type="ARBA" id="ARBA00023163"/>
    </source>
</evidence>
<evidence type="ECO:0000313" key="8">
    <source>
        <dbReference type="Proteomes" id="UP000193964"/>
    </source>
</evidence>
<dbReference type="GO" id="GO:0003677">
    <property type="term" value="F:DNA binding"/>
    <property type="evidence" value="ECO:0007669"/>
    <property type="project" value="UniProtKB-KW"/>
</dbReference>
<dbReference type="CDD" id="cd07377">
    <property type="entry name" value="WHTH_GntR"/>
    <property type="match status" value="1"/>
</dbReference>
<dbReference type="PATRIC" id="fig|59750.3.peg.2811"/>
<gene>
    <name evidence="5" type="ORF">AFM11_04660</name>
    <name evidence="6" type="ORF">AWC31_20485</name>
</gene>
<dbReference type="PROSITE" id="PS50949">
    <property type="entry name" value="HTH_GNTR"/>
    <property type="match status" value="1"/>
</dbReference>
<dbReference type="InterPro" id="IPR000524">
    <property type="entry name" value="Tscrpt_reg_HTH_GntR"/>
</dbReference>
<dbReference type="InterPro" id="IPR011711">
    <property type="entry name" value="GntR_C"/>
</dbReference>
<dbReference type="SMART" id="SM00895">
    <property type="entry name" value="FCD"/>
    <property type="match status" value="1"/>
</dbReference>
<reference evidence="5 7" key="1">
    <citation type="submission" date="2015-07" db="EMBL/GenBank/DDBJ databases">
        <title>A draft genome sequence of Mycobacterium wolinskyi.</title>
        <authorList>
            <person name="de Man T.J."/>
            <person name="Perry K.A."/>
            <person name="Coulliette A.D."/>
            <person name="Jensen B."/>
            <person name="Toney N.C."/>
            <person name="Limbago B.M."/>
            <person name="Noble-Wang J."/>
        </authorList>
    </citation>
    <scope>NUCLEOTIDE SEQUENCE [LARGE SCALE GENOMIC DNA]</scope>
    <source>
        <strain evidence="5 7">CDC_01</strain>
    </source>
</reference>
<dbReference type="SMART" id="SM00345">
    <property type="entry name" value="HTH_GNTR"/>
    <property type="match status" value="1"/>
</dbReference>
<dbReference type="Pfam" id="PF07729">
    <property type="entry name" value="FCD"/>
    <property type="match status" value="1"/>
</dbReference>
<dbReference type="InterPro" id="IPR008920">
    <property type="entry name" value="TF_FadR/GntR_C"/>
</dbReference>
<dbReference type="Gene3D" id="1.20.120.530">
    <property type="entry name" value="GntR ligand-binding domain-like"/>
    <property type="match status" value="1"/>
</dbReference>
<dbReference type="PRINTS" id="PR00035">
    <property type="entry name" value="HTHGNTR"/>
</dbReference>
<sequence>MQHDVSSLIAPTDLGGGTVVSRIKEYILANRLSPGDPLPTENELSQQLNVSRSRIREAIKTLSALDIVEVRHGYGTYVGRLSFRAMVESLAFRGMLNAEDGLHVFAELVDFRELIETSLAGQIMERLTPQAALSMRRLTETMAEKAAQGQEFAAEDREFHLLLMETTGALAVGMTGAFWDVHALASRAVGPPDDLQATVNAHVAILDAIEMGDAEQLRAAIRAHYVPIRERMTRQRPGRE</sequence>
<proteinExistence type="predicted"/>
<dbReference type="AlphaFoldDB" id="A0A132PTL5"/>
<keyword evidence="3" id="KW-0804">Transcription</keyword>
<comment type="caution">
    <text evidence="5">The sequence shown here is derived from an EMBL/GenBank/DDBJ whole genome shotgun (WGS) entry which is preliminary data.</text>
</comment>
<dbReference type="Gene3D" id="1.10.10.10">
    <property type="entry name" value="Winged helix-like DNA-binding domain superfamily/Winged helix DNA-binding domain"/>
    <property type="match status" value="1"/>
</dbReference>
<evidence type="ECO:0000256" key="1">
    <source>
        <dbReference type="ARBA" id="ARBA00023015"/>
    </source>
</evidence>
<dbReference type="RefSeq" id="WP_067844586.1">
    <property type="nucleotide sequence ID" value="NZ_JACKUA010000037.1"/>
</dbReference>
<evidence type="ECO:0000259" key="4">
    <source>
        <dbReference type="PROSITE" id="PS50949"/>
    </source>
</evidence>
<dbReference type="Pfam" id="PF00392">
    <property type="entry name" value="GntR"/>
    <property type="match status" value="1"/>
</dbReference>
<dbReference type="InterPro" id="IPR036388">
    <property type="entry name" value="WH-like_DNA-bd_sf"/>
</dbReference>
<evidence type="ECO:0000313" key="7">
    <source>
        <dbReference type="Proteomes" id="UP000070612"/>
    </source>
</evidence>
<evidence type="ECO:0000313" key="5">
    <source>
        <dbReference type="EMBL" id="KWX25537.1"/>
    </source>
</evidence>
<keyword evidence="2" id="KW-0238">DNA-binding</keyword>
<dbReference type="EMBL" id="LGTW01000002">
    <property type="protein sequence ID" value="KWX25537.1"/>
    <property type="molecule type" value="Genomic_DNA"/>
</dbReference>
<dbReference type="Proteomes" id="UP000193964">
    <property type="component" value="Unassembled WGS sequence"/>
</dbReference>
<evidence type="ECO:0000313" key="6">
    <source>
        <dbReference type="EMBL" id="ORX16430.1"/>
    </source>
</evidence>
<protein>
    <recommendedName>
        <fullName evidence="4">HTH gntR-type domain-containing protein</fullName>
    </recommendedName>
</protein>
<dbReference type="InterPro" id="IPR036390">
    <property type="entry name" value="WH_DNA-bd_sf"/>
</dbReference>
<dbReference type="OrthoDB" id="9816161at2"/>
<dbReference type="PANTHER" id="PTHR43537">
    <property type="entry name" value="TRANSCRIPTIONAL REGULATOR, GNTR FAMILY"/>
    <property type="match status" value="1"/>
</dbReference>
<dbReference type="SUPFAM" id="SSF46785">
    <property type="entry name" value="Winged helix' DNA-binding domain"/>
    <property type="match status" value="1"/>
</dbReference>
<accession>A0A132PTL5</accession>